<dbReference type="GO" id="GO:0009279">
    <property type="term" value="C:cell outer membrane"/>
    <property type="evidence" value="ECO:0007669"/>
    <property type="project" value="UniProtKB-SubCell"/>
</dbReference>
<comment type="similarity">
    <text evidence="6">Belongs to the bacterial secretin family.</text>
</comment>
<feature type="signal peptide" evidence="8">
    <location>
        <begin position="1"/>
        <end position="32"/>
    </location>
</feature>
<evidence type="ECO:0000259" key="9">
    <source>
        <dbReference type="SMART" id="SM00965"/>
    </source>
</evidence>
<reference evidence="10 11" key="1">
    <citation type="submission" date="2020-08" db="EMBL/GenBank/DDBJ databases">
        <title>Genomic Encyclopedia of Type Strains, Phase IV (KMG-IV): sequencing the most valuable type-strain genomes for metagenomic binning, comparative biology and taxonomic classification.</title>
        <authorList>
            <person name="Goeker M."/>
        </authorList>
    </citation>
    <scope>NUCLEOTIDE SEQUENCE [LARGE SCALE GENOMIC DNA]</scope>
    <source>
        <strain evidence="10 11">DSM 103725</strain>
    </source>
</reference>
<sequence length="680" mass="72713">MTSRDNDKIKQFLMAAGLGVAFSLTGASYAQAAEGDEPIGLFDENAQSLEGQDVAVDSLGQIDITVKDLEIAKVLQLLSIQSQRNIVASRNVSGKVSADLYGVSFNEALEAILTPNGYGYEEKGNFIYVYTAAELEERQNAMRKTVTKVVRLNYISSADASAFVTPLLSSNGSITATGEVDAGFLPSQSDGGENSFAHADTLLIRDYEENVEEIETVLNELDVRPKQVLVEATILQATLTEQNAFGVDFSVVANFDALADFTNPLGVVDQMINGTNTGGGGTGVSSTVGNTATGNAGIKVGVTGSDASVFLRALDQVTDTTVLAKPNILVLNRQKADLLVGERLGYLSTTVTDTSETQTIEFLDVGTQLSVRPFISEEGNIRLELRPSVSDGTTRLEGGFIIPDETTQELVTNIIVESGQTVVLGGLFVEDTQVGRNQVPGLGDLPFVGAAFKGHDDEMRRSEVIFMVKTTVMDHVDLAILGEKASDRVMDARIGIRNGLLPWSNDKLVSAHLLDAQKHLDAGNTKKALWSVNLALHLAPTSKDAITLKEEITGEPMPYYDQTFFGSLGDDMIDAEIEQLPAEEEVIMLEQSLGSTEPAEEETSTFVAPVAGFTEADKSEAAENDASTTIVVDMFDELTVEGEVADASTPESEAQTPSESEEFEAAVAEVEVDFVVGPTD</sequence>
<feature type="domain" description="Secretin/TonB short N-terminal" evidence="9">
    <location>
        <begin position="84"/>
        <end position="132"/>
    </location>
</feature>
<dbReference type="InterPro" id="IPR005644">
    <property type="entry name" value="NolW-like"/>
</dbReference>
<dbReference type="Proteomes" id="UP000541810">
    <property type="component" value="Unassembled WGS sequence"/>
</dbReference>
<evidence type="ECO:0000313" key="10">
    <source>
        <dbReference type="EMBL" id="MBB6430033.1"/>
    </source>
</evidence>
<keyword evidence="11" id="KW-1185">Reference proteome</keyword>
<evidence type="ECO:0000256" key="3">
    <source>
        <dbReference type="ARBA" id="ARBA00022729"/>
    </source>
</evidence>
<feature type="chain" id="PRO_5031089215" evidence="8">
    <location>
        <begin position="33"/>
        <end position="680"/>
    </location>
</feature>
<dbReference type="InterPro" id="IPR004846">
    <property type="entry name" value="T2SS/T3SS_dom"/>
</dbReference>
<dbReference type="RefSeq" id="WP_184677575.1">
    <property type="nucleotide sequence ID" value="NZ_JACHGY010000001.1"/>
</dbReference>
<dbReference type="InterPro" id="IPR011662">
    <property type="entry name" value="Secretin/TonB_short_N"/>
</dbReference>
<dbReference type="InterPro" id="IPR050810">
    <property type="entry name" value="Bact_Secretion_Sys_Channel"/>
</dbReference>
<accession>A0A7X0H6H7</accession>
<protein>
    <submittedName>
        <fullName evidence="10">Type IV pilus assembly protein PilQ</fullName>
    </submittedName>
</protein>
<dbReference type="AlphaFoldDB" id="A0A7X0H6H7"/>
<dbReference type="SMART" id="SM00965">
    <property type="entry name" value="STN"/>
    <property type="match status" value="1"/>
</dbReference>
<evidence type="ECO:0000256" key="7">
    <source>
        <dbReference type="RuleBase" id="RU004004"/>
    </source>
</evidence>
<dbReference type="GO" id="GO:0009306">
    <property type="term" value="P:protein secretion"/>
    <property type="evidence" value="ECO:0007669"/>
    <property type="project" value="InterPro"/>
</dbReference>
<proteinExistence type="inferred from homology"/>
<dbReference type="PANTHER" id="PTHR30332:SF24">
    <property type="entry name" value="SECRETIN GSPD-RELATED"/>
    <property type="match status" value="1"/>
</dbReference>
<dbReference type="PANTHER" id="PTHR30332">
    <property type="entry name" value="PROBABLE GENERAL SECRETION PATHWAY PROTEIN D"/>
    <property type="match status" value="1"/>
</dbReference>
<comment type="caution">
    <text evidence="10">The sequence shown here is derived from an EMBL/GenBank/DDBJ whole genome shotgun (WGS) entry which is preliminary data.</text>
</comment>
<evidence type="ECO:0000256" key="8">
    <source>
        <dbReference type="SAM" id="SignalP"/>
    </source>
</evidence>
<dbReference type="Gene3D" id="3.30.1370.130">
    <property type="match status" value="1"/>
</dbReference>
<evidence type="ECO:0000313" key="11">
    <source>
        <dbReference type="Proteomes" id="UP000541810"/>
    </source>
</evidence>
<dbReference type="Gene3D" id="3.30.1370.120">
    <property type="match status" value="1"/>
</dbReference>
<name>A0A7X0H6H7_9BACT</name>
<keyword evidence="4" id="KW-0472">Membrane</keyword>
<dbReference type="PRINTS" id="PR00811">
    <property type="entry name" value="BCTERIALGSPD"/>
</dbReference>
<evidence type="ECO:0000256" key="6">
    <source>
        <dbReference type="RuleBase" id="RU004003"/>
    </source>
</evidence>
<keyword evidence="3 8" id="KW-0732">Signal</keyword>
<keyword evidence="5" id="KW-0998">Cell outer membrane</keyword>
<dbReference type="Pfam" id="PF03958">
    <property type="entry name" value="Secretin_N"/>
    <property type="match status" value="1"/>
</dbReference>
<dbReference type="InterPro" id="IPR001775">
    <property type="entry name" value="GspD/PilQ"/>
</dbReference>
<evidence type="ECO:0000256" key="5">
    <source>
        <dbReference type="ARBA" id="ARBA00023237"/>
    </source>
</evidence>
<dbReference type="Pfam" id="PF00263">
    <property type="entry name" value="Secretin"/>
    <property type="match status" value="1"/>
</dbReference>
<dbReference type="EMBL" id="JACHGY010000001">
    <property type="protein sequence ID" value="MBB6430033.1"/>
    <property type="molecule type" value="Genomic_DNA"/>
</dbReference>
<gene>
    <name evidence="10" type="ORF">HNQ40_001839</name>
</gene>
<evidence type="ECO:0000256" key="1">
    <source>
        <dbReference type="ARBA" id="ARBA00004370"/>
    </source>
</evidence>
<dbReference type="InterPro" id="IPR038591">
    <property type="entry name" value="NolW-like_sf"/>
</dbReference>
<evidence type="ECO:0000256" key="2">
    <source>
        <dbReference type="ARBA" id="ARBA00022448"/>
    </source>
</evidence>
<organism evidence="10 11">
    <name type="scientific">Algisphaera agarilytica</name>
    <dbReference type="NCBI Taxonomy" id="1385975"/>
    <lineage>
        <taxon>Bacteria</taxon>
        <taxon>Pseudomonadati</taxon>
        <taxon>Planctomycetota</taxon>
        <taxon>Phycisphaerae</taxon>
        <taxon>Phycisphaerales</taxon>
        <taxon>Phycisphaeraceae</taxon>
        <taxon>Algisphaera</taxon>
    </lineage>
</organism>
<dbReference type="GO" id="GO:0015627">
    <property type="term" value="C:type II protein secretion system complex"/>
    <property type="evidence" value="ECO:0007669"/>
    <property type="project" value="TreeGrafter"/>
</dbReference>
<evidence type="ECO:0000256" key="4">
    <source>
        <dbReference type="ARBA" id="ARBA00023136"/>
    </source>
</evidence>
<keyword evidence="2 7" id="KW-0813">Transport</keyword>
<comment type="subcellular location">
    <subcellularLocation>
        <location evidence="7">Cell outer membrane</location>
    </subcellularLocation>
    <subcellularLocation>
        <location evidence="1">Membrane</location>
    </subcellularLocation>
</comment>